<comment type="caution">
    <text evidence="8">The sequence shown here is derived from an EMBL/GenBank/DDBJ whole genome shotgun (WGS) entry which is preliminary data.</text>
</comment>
<dbReference type="InterPro" id="IPR020579">
    <property type="entry name" value="Exonuc_VII_lsu_C"/>
</dbReference>
<dbReference type="GO" id="GO:0006308">
    <property type="term" value="P:DNA catabolic process"/>
    <property type="evidence" value="ECO:0007669"/>
    <property type="project" value="UniProtKB-UniRule"/>
</dbReference>
<evidence type="ECO:0000259" key="7">
    <source>
        <dbReference type="Pfam" id="PF13742"/>
    </source>
</evidence>
<dbReference type="CDD" id="cd04489">
    <property type="entry name" value="ExoVII_LU_OBF"/>
    <property type="match status" value="1"/>
</dbReference>
<dbReference type="GO" id="GO:0009318">
    <property type="term" value="C:exodeoxyribonuclease VII complex"/>
    <property type="evidence" value="ECO:0007669"/>
    <property type="project" value="UniProtKB-UniRule"/>
</dbReference>
<sequence length="407" mass="44773">MAGTEREMEKGISLYELQQRVKEAVDGAMKELLWVSGEISEFKQNSNGHCYMELVDYNSDHGVVAARARAVVWSRNAAMLLPYFKTLTGSELAAGMKILVKVQVQYTPLYGLSLNILDIEPTFTVGEAEINRRKVIGRLESEGMFGLNALRPLAALPRKIAVISSATAAGYRDFVRHLSNNECGAAFYIKLFKSPMQGADAPGGIIASLYKIADELEQGEEYDAVAIIRGGGSVLDLASFDDYNLALHIALFPIPVLTGIGHDHDCHVADLVAYRFLKTPTAVADYIVELYAVQHARIERLALRAVSAAREIVDRRGRELDLCRANLVHAARAILEREKSRLALAEYKIGALNPAALLEKGYAVVADSQGRRIMSAGELPESGQIRLFMKDGIARLQIRVIDITENK</sequence>
<dbReference type="Proteomes" id="UP000823635">
    <property type="component" value="Unassembled WGS sequence"/>
</dbReference>
<dbReference type="GO" id="GO:0003676">
    <property type="term" value="F:nucleic acid binding"/>
    <property type="evidence" value="ECO:0007669"/>
    <property type="project" value="InterPro"/>
</dbReference>
<feature type="domain" description="OB-fold nucleic acid binding" evidence="7">
    <location>
        <begin position="13"/>
        <end position="120"/>
    </location>
</feature>
<dbReference type="PANTHER" id="PTHR30008:SF0">
    <property type="entry name" value="EXODEOXYRIBONUCLEASE 7 LARGE SUBUNIT"/>
    <property type="match status" value="1"/>
</dbReference>
<keyword evidence="2 5" id="KW-0540">Nuclease</keyword>
<dbReference type="GO" id="GO:0005737">
    <property type="term" value="C:cytoplasm"/>
    <property type="evidence" value="ECO:0007669"/>
    <property type="project" value="UniProtKB-SubCell"/>
</dbReference>
<evidence type="ECO:0000256" key="4">
    <source>
        <dbReference type="ARBA" id="ARBA00022839"/>
    </source>
</evidence>
<dbReference type="Pfam" id="PF13742">
    <property type="entry name" value="tRNA_anti_2"/>
    <property type="match status" value="1"/>
</dbReference>
<dbReference type="PANTHER" id="PTHR30008">
    <property type="entry name" value="EXODEOXYRIBONUCLEASE 7 LARGE SUBUNIT"/>
    <property type="match status" value="1"/>
</dbReference>
<evidence type="ECO:0000256" key="3">
    <source>
        <dbReference type="ARBA" id="ARBA00022801"/>
    </source>
</evidence>
<dbReference type="InterPro" id="IPR025824">
    <property type="entry name" value="OB-fold_nuc-bd_dom"/>
</dbReference>
<proteinExistence type="inferred from homology"/>
<reference evidence="8" key="1">
    <citation type="submission" date="2020-10" db="EMBL/GenBank/DDBJ databases">
        <authorList>
            <person name="Gilroy R."/>
        </authorList>
    </citation>
    <scope>NUCLEOTIDE SEQUENCE</scope>
    <source>
        <strain evidence="8">15467</strain>
    </source>
</reference>
<dbReference type="NCBIfam" id="TIGR00237">
    <property type="entry name" value="xseA"/>
    <property type="match status" value="1"/>
</dbReference>
<name>A0A9D9DKP8_9BACT</name>
<comment type="similarity">
    <text evidence="5">Belongs to the XseA family.</text>
</comment>
<keyword evidence="1" id="KW-0963">Cytoplasm</keyword>
<evidence type="ECO:0000259" key="6">
    <source>
        <dbReference type="Pfam" id="PF02601"/>
    </source>
</evidence>
<dbReference type="EMBL" id="JADINB010000127">
    <property type="protein sequence ID" value="MBO8429399.1"/>
    <property type="molecule type" value="Genomic_DNA"/>
</dbReference>
<dbReference type="EC" id="3.1.11.6" evidence="5"/>
<dbReference type="GO" id="GO:0008855">
    <property type="term" value="F:exodeoxyribonuclease VII activity"/>
    <property type="evidence" value="ECO:0007669"/>
    <property type="project" value="UniProtKB-UniRule"/>
</dbReference>
<keyword evidence="4 5" id="KW-0269">Exonuclease</keyword>
<dbReference type="InterPro" id="IPR003753">
    <property type="entry name" value="Exonuc_VII_L"/>
</dbReference>
<comment type="catalytic activity">
    <reaction evidence="5">
        <text>Exonucleolytic cleavage in either 5'- to 3'- or 3'- to 5'-direction to yield nucleoside 5'-phosphates.</text>
        <dbReference type="EC" id="3.1.11.6"/>
    </reaction>
</comment>
<evidence type="ECO:0000256" key="5">
    <source>
        <dbReference type="RuleBase" id="RU004355"/>
    </source>
</evidence>
<feature type="domain" description="Exonuclease VII large subunit C-terminal" evidence="6">
    <location>
        <begin position="145"/>
        <end position="332"/>
    </location>
</feature>
<evidence type="ECO:0000256" key="2">
    <source>
        <dbReference type="ARBA" id="ARBA00022722"/>
    </source>
</evidence>
<evidence type="ECO:0000256" key="1">
    <source>
        <dbReference type="ARBA" id="ARBA00022490"/>
    </source>
</evidence>
<gene>
    <name evidence="8" type="primary">xseA</name>
    <name evidence="8" type="ORF">IAC68_05675</name>
</gene>
<evidence type="ECO:0000313" key="8">
    <source>
        <dbReference type="EMBL" id="MBO8429399.1"/>
    </source>
</evidence>
<dbReference type="AlphaFoldDB" id="A0A9D9DKP8"/>
<keyword evidence="3 5" id="KW-0378">Hydrolase</keyword>
<reference evidence="8" key="2">
    <citation type="journal article" date="2021" name="PeerJ">
        <title>Extensive microbial diversity within the chicken gut microbiome revealed by metagenomics and culture.</title>
        <authorList>
            <person name="Gilroy R."/>
            <person name="Ravi A."/>
            <person name="Getino M."/>
            <person name="Pursley I."/>
            <person name="Horton D.L."/>
            <person name="Alikhan N.F."/>
            <person name="Baker D."/>
            <person name="Gharbi K."/>
            <person name="Hall N."/>
            <person name="Watson M."/>
            <person name="Adriaenssens E.M."/>
            <person name="Foster-Nyarko E."/>
            <person name="Jarju S."/>
            <person name="Secka A."/>
            <person name="Antonio M."/>
            <person name="Oren A."/>
            <person name="Chaudhuri R.R."/>
            <person name="La Ragione R."/>
            <person name="Hildebrand F."/>
            <person name="Pallen M.J."/>
        </authorList>
    </citation>
    <scope>NUCLEOTIDE SEQUENCE</scope>
    <source>
        <strain evidence="8">15467</strain>
    </source>
</reference>
<organism evidence="8 9">
    <name type="scientific">Candidatus Egerieousia excrementavium</name>
    <dbReference type="NCBI Taxonomy" id="2840778"/>
    <lineage>
        <taxon>Bacteria</taxon>
        <taxon>Pseudomonadati</taxon>
        <taxon>Bacteroidota</taxon>
        <taxon>Bacteroidia</taxon>
        <taxon>Bacteroidales</taxon>
        <taxon>Candidatus Egerieousia</taxon>
    </lineage>
</organism>
<evidence type="ECO:0000313" key="9">
    <source>
        <dbReference type="Proteomes" id="UP000823635"/>
    </source>
</evidence>
<dbReference type="Pfam" id="PF02601">
    <property type="entry name" value="Exonuc_VII_L"/>
    <property type="match status" value="1"/>
</dbReference>
<protein>
    <recommendedName>
        <fullName evidence="5">Exodeoxyribonuclease 7 large subunit</fullName>
        <ecNumber evidence="5">3.1.11.6</ecNumber>
    </recommendedName>
</protein>
<comment type="subcellular location">
    <subcellularLocation>
        <location evidence="5">Cytoplasm</location>
    </subcellularLocation>
</comment>
<accession>A0A9D9DKP8</accession>